<dbReference type="EMBL" id="FRBQ01000005">
    <property type="protein sequence ID" value="SHM46364.1"/>
    <property type="molecule type" value="Genomic_DNA"/>
</dbReference>
<dbReference type="Gene3D" id="2.130.10.10">
    <property type="entry name" value="YVTN repeat-like/Quinoprotein amine dehydrogenase"/>
    <property type="match status" value="1"/>
</dbReference>
<evidence type="ECO:0000313" key="3">
    <source>
        <dbReference type="Proteomes" id="UP000184305"/>
    </source>
</evidence>
<proteinExistence type="predicted"/>
<dbReference type="AlphaFoldDB" id="A0A1M7IZU4"/>
<dbReference type="InterPro" id="IPR011044">
    <property type="entry name" value="Quino_amine_DH_bsu"/>
</dbReference>
<reference evidence="3" key="1">
    <citation type="submission" date="2016-11" db="EMBL/GenBank/DDBJ databases">
        <authorList>
            <person name="Varghese N."/>
            <person name="Submissions S."/>
        </authorList>
    </citation>
    <scope>NUCLEOTIDE SEQUENCE [LARGE SCALE GENOMIC DNA]</scope>
    <source>
        <strain evidence="3">CECT 8089</strain>
    </source>
</reference>
<dbReference type="OrthoDB" id="5523842at2"/>
<name>A0A1M7IZU4_9GAMM</name>
<sequence>MEFRLRLVTSIALVLSLSGCSFVEEAFLSAGEKLNRAFPPSPQVRVAEETLQDLLSANDSFAVRYKVLREIRGLTCSQGMEISRFDSVEKIKTRPVSRECLNAQDEILLRYLQVKQIERRLSMPALRPMIELGAPVLIPSGGSAMSAISAAAAGVAVLQDGRGGIHSIEIPGGKLIAKLATNGRYSFSEALLSPNGRVLAISSGSREGLSFYDTETAELLWQDNTLRRLLVWLPRISAALATDANGKTVVVDLLNGTFSADSSPAESPQWGFELSDGSVAIGAGRSFSSVAYERSDNVIQARVVKSYALKSGYGVSPSKPTPIFSGRALLFVGNKELLAVDLQSGEESAWKTGSLLSSRYAKLSENQILVDSLFRSSGTQSWVLNLEAKTIAPAMLPSEGVGTISGLDGRPGFIRRGGGGIWFGLKVEQGKEESLQAFLDSRNLEEQMQKLNSMSPQMGSSSASVYETSPPPPFATIAKDAVLEGVGVYESTNPLPKGKGSGNRPGIVDIAVRPVSKPVILVLSSYEAVTWRITQGRENIKLILLSSYYPSTVEGSGDTRTVVMNAGHAYDRSSPSFARLRQAVMAQTGKDLQIFQGSYNGAKFSVGGK</sequence>
<gene>
    <name evidence="2" type="ORF">SAMN05216288_3688</name>
</gene>
<organism evidence="2 3">
    <name type="scientific">Phytopseudomonas punonensis</name>
    <dbReference type="NCBI Taxonomy" id="1220495"/>
    <lineage>
        <taxon>Bacteria</taxon>
        <taxon>Pseudomonadati</taxon>
        <taxon>Pseudomonadota</taxon>
        <taxon>Gammaproteobacteria</taxon>
        <taxon>Pseudomonadales</taxon>
        <taxon>Pseudomonadaceae</taxon>
        <taxon>Phytopseudomonas</taxon>
    </lineage>
</organism>
<evidence type="ECO:0000259" key="1">
    <source>
        <dbReference type="Pfam" id="PF13360"/>
    </source>
</evidence>
<accession>A0A1M7IZU4</accession>
<dbReference type="Pfam" id="PF13360">
    <property type="entry name" value="PQQ_2"/>
    <property type="match status" value="1"/>
</dbReference>
<keyword evidence="3" id="KW-1185">Reference proteome</keyword>
<dbReference type="SUPFAM" id="SSF50969">
    <property type="entry name" value="YVTN repeat-like/Quinoprotein amine dehydrogenase"/>
    <property type="match status" value="1"/>
</dbReference>
<dbReference type="InterPro" id="IPR002372">
    <property type="entry name" value="PQQ_rpt_dom"/>
</dbReference>
<dbReference type="Proteomes" id="UP000184305">
    <property type="component" value="Unassembled WGS sequence"/>
</dbReference>
<protein>
    <submittedName>
        <fullName evidence="2">PQQ-like domain-containing protein</fullName>
    </submittedName>
</protein>
<evidence type="ECO:0000313" key="2">
    <source>
        <dbReference type="EMBL" id="SHM46364.1"/>
    </source>
</evidence>
<dbReference type="PROSITE" id="PS51257">
    <property type="entry name" value="PROKAR_LIPOPROTEIN"/>
    <property type="match status" value="1"/>
</dbReference>
<dbReference type="InterPro" id="IPR015943">
    <property type="entry name" value="WD40/YVTN_repeat-like_dom_sf"/>
</dbReference>
<feature type="domain" description="Pyrrolo-quinoline quinone repeat" evidence="1">
    <location>
        <begin position="145"/>
        <end position="351"/>
    </location>
</feature>